<evidence type="ECO:0000313" key="1">
    <source>
        <dbReference type="EMBL" id="GFH38908.1"/>
    </source>
</evidence>
<dbReference type="EMBL" id="BLLG01000021">
    <property type="protein sequence ID" value="GFH38908.1"/>
    <property type="molecule type" value="Genomic_DNA"/>
</dbReference>
<sequence>MARTAITVRRFQPNGAHTEDFGDAIDAANGMRVARAEPERTVIRYTNDHASNAFSIVVRAGDKPAAQAAGQGDLTVSVPAQGTRWLGPFDSGRFMQSDGSMEIDFTGTSPQGGITVFHLPKNT</sequence>
<proteinExistence type="predicted"/>
<dbReference type="Proteomes" id="UP000484988">
    <property type="component" value="Unassembled WGS sequence"/>
</dbReference>
<evidence type="ECO:0000313" key="2">
    <source>
        <dbReference type="Proteomes" id="UP000484988"/>
    </source>
</evidence>
<keyword evidence="2" id="KW-1185">Reference proteome</keyword>
<dbReference type="AlphaFoldDB" id="A0A6A0B310"/>
<name>A0A6A0B310_9ACTN</name>
<gene>
    <name evidence="1" type="ORF">SCWH03_51710</name>
</gene>
<reference evidence="1 2" key="1">
    <citation type="submission" date="2020-02" db="EMBL/GenBank/DDBJ databases">
        <title>Whole Genome Shotgun Sequence of Streptomyces sp. strain CWH03.</title>
        <authorList>
            <person name="Dohra H."/>
            <person name="Kodani S."/>
            <person name="Yamamura H."/>
        </authorList>
    </citation>
    <scope>NUCLEOTIDE SEQUENCE [LARGE SCALE GENOMIC DNA]</scope>
    <source>
        <strain evidence="1 2">CWH03</strain>
    </source>
</reference>
<protein>
    <submittedName>
        <fullName evidence="1">Uncharacterized protein</fullName>
    </submittedName>
</protein>
<dbReference type="RefSeq" id="WP_173266576.1">
    <property type="nucleotide sequence ID" value="NZ_BLLG01000021.1"/>
</dbReference>
<comment type="caution">
    <text evidence="1">The sequence shown here is derived from an EMBL/GenBank/DDBJ whole genome shotgun (WGS) entry which is preliminary data.</text>
</comment>
<accession>A0A6A0B310</accession>
<organism evidence="1 2">
    <name type="scientific">Streptomyces pacificus</name>
    <dbReference type="NCBI Taxonomy" id="2705029"/>
    <lineage>
        <taxon>Bacteria</taxon>
        <taxon>Bacillati</taxon>
        <taxon>Actinomycetota</taxon>
        <taxon>Actinomycetes</taxon>
        <taxon>Kitasatosporales</taxon>
        <taxon>Streptomycetaceae</taxon>
        <taxon>Streptomyces</taxon>
    </lineage>
</organism>